<evidence type="ECO:0000313" key="3">
    <source>
        <dbReference type="Proteomes" id="UP000801428"/>
    </source>
</evidence>
<feature type="region of interest" description="Disordered" evidence="1">
    <location>
        <begin position="607"/>
        <end position="687"/>
    </location>
</feature>
<dbReference type="Proteomes" id="UP000801428">
    <property type="component" value="Unassembled WGS sequence"/>
</dbReference>
<reference evidence="2" key="1">
    <citation type="submission" date="2019-04" db="EMBL/GenBank/DDBJ databases">
        <title>Sequencing of skin fungus with MAO and IRED activity.</title>
        <authorList>
            <person name="Marsaioli A.J."/>
            <person name="Bonatto J.M.C."/>
            <person name="Reis Junior O."/>
        </authorList>
    </citation>
    <scope>NUCLEOTIDE SEQUENCE</scope>
    <source>
        <strain evidence="2">30M1</strain>
    </source>
</reference>
<dbReference type="EMBL" id="SWKU01000011">
    <property type="protein sequence ID" value="KAF3002398.1"/>
    <property type="molecule type" value="Genomic_DNA"/>
</dbReference>
<name>A0A9P4TDX2_CURKU</name>
<feature type="compositionally biased region" description="Acidic residues" evidence="1">
    <location>
        <begin position="644"/>
        <end position="653"/>
    </location>
</feature>
<dbReference type="AlphaFoldDB" id="A0A9P4TDX2"/>
<gene>
    <name evidence="2" type="ORF">E8E13_002473</name>
</gene>
<evidence type="ECO:0000313" key="2">
    <source>
        <dbReference type="EMBL" id="KAF3002398.1"/>
    </source>
</evidence>
<comment type="caution">
    <text evidence="2">The sequence shown here is derived from an EMBL/GenBank/DDBJ whole genome shotgun (WGS) entry which is preliminary data.</text>
</comment>
<organism evidence="2 3">
    <name type="scientific">Curvularia kusanoi</name>
    <name type="common">Cochliobolus kusanoi</name>
    <dbReference type="NCBI Taxonomy" id="90978"/>
    <lineage>
        <taxon>Eukaryota</taxon>
        <taxon>Fungi</taxon>
        <taxon>Dikarya</taxon>
        <taxon>Ascomycota</taxon>
        <taxon>Pezizomycotina</taxon>
        <taxon>Dothideomycetes</taxon>
        <taxon>Pleosporomycetidae</taxon>
        <taxon>Pleosporales</taxon>
        <taxon>Pleosporineae</taxon>
        <taxon>Pleosporaceae</taxon>
        <taxon>Curvularia</taxon>
    </lineage>
</organism>
<feature type="compositionally biased region" description="Basic and acidic residues" evidence="1">
    <location>
        <begin position="136"/>
        <end position="146"/>
    </location>
</feature>
<accession>A0A9P4TDX2</accession>
<feature type="region of interest" description="Disordered" evidence="1">
    <location>
        <begin position="1"/>
        <end position="30"/>
    </location>
</feature>
<dbReference type="OrthoDB" id="309640at2759"/>
<feature type="compositionally biased region" description="Acidic residues" evidence="1">
    <location>
        <begin position="615"/>
        <end position="626"/>
    </location>
</feature>
<protein>
    <submittedName>
        <fullName evidence="2">Uncharacterized protein</fullName>
    </submittedName>
</protein>
<evidence type="ECO:0000256" key="1">
    <source>
        <dbReference type="SAM" id="MobiDB-lite"/>
    </source>
</evidence>
<feature type="region of interest" description="Disordered" evidence="1">
    <location>
        <begin position="136"/>
        <end position="175"/>
    </location>
</feature>
<proteinExistence type="predicted"/>
<sequence length="687" mass="77496">MQSIARKLTRFLSPPVASSNKRKASEVEEIGDNDSLSSWEDFSDEFFAAHKPPTSLRKRTRAAVAEEAQNAEIAREARLAAMTRRVQQDADAAVRRARLRRAQRAERDAALGVRRAMRNTGATRSVERDIQEDLEQAHSQEEDNRKGLPKQQLPTPKSLPRKKTNISQKSAPIPEAHDLPYISPVLISEERWKTMPNCQARIFYDLGNQHSLQPLYLIDTIGGLHEPSYAVRDAEIRDALRQMAEQIEAFAKRHFSFVGDSDGDEEHHIDAMAALPKETVKIIGCVASGGPSGARGWEELIREHEKRPALVSAIVGNVLVEQVLQHMFFGGFGAHVRAVSKLQYEGRDQDGFDRNASYAHAVRRFLEPTVRNDKDATSLPLPTCFNDHVANIVAALVVHLSPLQYQNPNRDPELLIPDLFAIVTHAALLSLHMRLDADTAYLFTPAFKETPFVRSEMTCFNEAEMTATHPRAAGKDLSDPEVQRRKKLGKKELERMKNKDRAIVQLTLLPGVTAYRRGEFDTTAEDIKTRPDKVQGIRVRQLTLPWVACRWGVGREIKDWKDVKVGEEVHGARWKDPGFVEFFPGVKGVPDPVYRITAEERARLIQQGRWPSDWQESDEDTDENGSDAEVQNAFNEGFGLKGPDEEESEDEPEGPSNHEYMELLVGGPEEQEYLCDEEDEAEVEGYY</sequence>
<keyword evidence="3" id="KW-1185">Reference proteome</keyword>
<feature type="compositionally biased region" description="Acidic residues" evidence="1">
    <location>
        <begin position="669"/>
        <end position="687"/>
    </location>
</feature>